<dbReference type="InterPro" id="IPR016446">
    <property type="entry name" value="Flavin_OxRdtase_Frp"/>
</dbReference>
<dbReference type="GO" id="GO:0016491">
    <property type="term" value="F:oxidoreductase activity"/>
    <property type="evidence" value="ECO:0007669"/>
    <property type="project" value="UniProtKB-UniRule"/>
</dbReference>
<evidence type="ECO:0000256" key="6">
    <source>
        <dbReference type="SAM" id="MobiDB-lite"/>
    </source>
</evidence>
<dbReference type="STRING" id="321339.SAMN05444340_1242"/>
<dbReference type="EMBL" id="FNPF01000024">
    <property type="protein sequence ID" value="SDY87907.1"/>
    <property type="molecule type" value="Genomic_DNA"/>
</dbReference>
<dbReference type="InterPro" id="IPR000415">
    <property type="entry name" value="Nitroreductase-like"/>
</dbReference>
<dbReference type="SUPFAM" id="SSF55469">
    <property type="entry name" value="FMN-dependent nitroreductase-like"/>
    <property type="match status" value="1"/>
</dbReference>
<reference evidence="8 9" key="1">
    <citation type="submission" date="2016-10" db="EMBL/GenBank/DDBJ databases">
        <authorList>
            <person name="de Groot N.N."/>
        </authorList>
    </citation>
    <scope>NUCLEOTIDE SEQUENCE [LARGE SCALE GENOMIC DNA]</scope>
    <source>
        <strain evidence="8 9">DSM 26880</strain>
    </source>
</reference>
<evidence type="ECO:0000313" key="8">
    <source>
        <dbReference type="EMBL" id="SDY87907.1"/>
    </source>
</evidence>
<comment type="similarity">
    <text evidence="1 5">Belongs to the flavin oxidoreductase frp family.</text>
</comment>
<evidence type="ECO:0000256" key="1">
    <source>
        <dbReference type="ARBA" id="ARBA00008366"/>
    </source>
</evidence>
<feature type="domain" description="Nitroreductase" evidence="7">
    <location>
        <begin position="38"/>
        <end position="190"/>
    </location>
</feature>
<evidence type="ECO:0000256" key="2">
    <source>
        <dbReference type="ARBA" id="ARBA00022630"/>
    </source>
</evidence>
<dbReference type="InterPro" id="IPR029479">
    <property type="entry name" value="Nitroreductase"/>
</dbReference>
<dbReference type="PIRSF" id="PIRSF005426">
    <property type="entry name" value="Frp"/>
    <property type="match status" value="1"/>
</dbReference>
<dbReference type="AlphaFoldDB" id="A0A1H3NG68"/>
<dbReference type="PANTHER" id="PTHR43425:SF2">
    <property type="entry name" value="OXYGEN-INSENSITIVE NADPH NITROREDUCTASE"/>
    <property type="match status" value="1"/>
</dbReference>
<name>A0A1H3NG68_9RHOB</name>
<dbReference type="Proteomes" id="UP000199286">
    <property type="component" value="Unassembled WGS sequence"/>
</dbReference>
<evidence type="ECO:0000313" key="9">
    <source>
        <dbReference type="Proteomes" id="UP000199286"/>
    </source>
</evidence>
<keyword evidence="4 5" id="KW-0560">Oxidoreductase</keyword>
<organism evidence="8 9">
    <name type="scientific">Citreimonas salinaria</name>
    <dbReference type="NCBI Taxonomy" id="321339"/>
    <lineage>
        <taxon>Bacteria</taxon>
        <taxon>Pseudomonadati</taxon>
        <taxon>Pseudomonadota</taxon>
        <taxon>Alphaproteobacteria</taxon>
        <taxon>Rhodobacterales</taxon>
        <taxon>Roseobacteraceae</taxon>
        <taxon>Citreimonas</taxon>
    </lineage>
</organism>
<sequence length="281" mass="31464">MTDAQTETFRRSMALRFGDGPIPNLPPQGRHTLARMVARTSCRSFRSEGVDQAVLELLCAVALASPTKSDLQQRDIIIIRDSDLRTKLNALTEQDWVAQAPSFLIFCGNNRRQRQIHKWRRHPFVNDHLDAFFNTAVDAGIALSAFVTAAEAIGLGCCPVSTVRNCAAAVSDLLGLPEHVYPVAGLALGWPEAPDAEPAMRLPLRATVHVDRFSEHDLRDQVETYDQQRSERQPYAKIRGVDAFGDPSGPYTWSEDKSRQYARPERADFGRFVRDRGFSLE</sequence>
<keyword evidence="2 5" id="KW-0285">Flavoprotein</keyword>
<evidence type="ECO:0000256" key="4">
    <source>
        <dbReference type="ARBA" id="ARBA00023002"/>
    </source>
</evidence>
<keyword evidence="5" id="KW-0521">NADP</keyword>
<dbReference type="Gene3D" id="3.40.109.10">
    <property type="entry name" value="NADH Oxidase"/>
    <property type="match status" value="1"/>
</dbReference>
<evidence type="ECO:0000256" key="5">
    <source>
        <dbReference type="PIRNR" id="PIRNR005426"/>
    </source>
</evidence>
<evidence type="ECO:0000256" key="3">
    <source>
        <dbReference type="ARBA" id="ARBA00022643"/>
    </source>
</evidence>
<evidence type="ECO:0000259" key="7">
    <source>
        <dbReference type="Pfam" id="PF00881"/>
    </source>
</evidence>
<keyword evidence="9" id="KW-1185">Reference proteome</keyword>
<dbReference type="Pfam" id="PF00881">
    <property type="entry name" value="Nitroreductase"/>
    <property type="match status" value="1"/>
</dbReference>
<accession>A0A1H3NG68</accession>
<protein>
    <submittedName>
        <fullName evidence="8">Nitroreductase/FMN reductase [NAD(P)H]</fullName>
    </submittedName>
</protein>
<feature type="region of interest" description="Disordered" evidence="6">
    <location>
        <begin position="239"/>
        <end position="259"/>
    </location>
</feature>
<proteinExistence type="inferred from homology"/>
<dbReference type="PANTHER" id="PTHR43425">
    <property type="entry name" value="OXYGEN-INSENSITIVE NADPH NITROREDUCTASE"/>
    <property type="match status" value="1"/>
</dbReference>
<keyword evidence="3 5" id="KW-0288">FMN</keyword>
<gene>
    <name evidence="8" type="ORF">SAMN05444340_1242</name>
</gene>